<reference evidence="1" key="1">
    <citation type="submission" date="2018-02" db="EMBL/GenBank/DDBJ databases">
        <title>Rhizophora mucronata_Transcriptome.</title>
        <authorList>
            <person name="Meera S.P."/>
            <person name="Sreeshan A."/>
            <person name="Augustine A."/>
        </authorList>
    </citation>
    <scope>NUCLEOTIDE SEQUENCE</scope>
    <source>
        <tissue evidence="1">Leaf</tissue>
    </source>
</reference>
<protein>
    <submittedName>
        <fullName evidence="1">Uncharacterized protein</fullName>
    </submittedName>
</protein>
<accession>A0A2P2IPI6</accession>
<name>A0A2P2IPI6_RHIMU</name>
<proteinExistence type="predicted"/>
<dbReference type="EMBL" id="GGEC01002646">
    <property type="protein sequence ID" value="MBW83129.1"/>
    <property type="molecule type" value="Transcribed_RNA"/>
</dbReference>
<evidence type="ECO:0000313" key="1">
    <source>
        <dbReference type="EMBL" id="MBW83129.1"/>
    </source>
</evidence>
<organism evidence="1">
    <name type="scientific">Rhizophora mucronata</name>
    <name type="common">Asiatic mangrove</name>
    <dbReference type="NCBI Taxonomy" id="61149"/>
    <lineage>
        <taxon>Eukaryota</taxon>
        <taxon>Viridiplantae</taxon>
        <taxon>Streptophyta</taxon>
        <taxon>Embryophyta</taxon>
        <taxon>Tracheophyta</taxon>
        <taxon>Spermatophyta</taxon>
        <taxon>Magnoliopsida</taxon>
        <taxon>eudicotyledons</taxon>
        <taxon>Gunneridae</taxon>
        <taxon>Pentapetalae</taxon>
        <taxon>rosids</taxon>
        <taxon>fabids</taxon>
        <taxon>Malpighiales</taxon>
        <taxon>Rhizophoraceae</taxon>
        <taxon>Rhizophora</taxon>
    </lineage>
</organism>
<dbReference type="AlphaFoldDB" id="A0A2P2IPI6"/>
<sequence>MRNLTQQPPQSQCFIRLPRHGASPIVSLTRLAKDNLILRYKSQKSFKKEKKFQPNRVKVG</sequence>